<evidence type="ECO:0000256" key="1">
    <source>
        <dbReference type="ARBA" id="ARBA00006484"/>
    </source>
</evidence>
<dbReference type="AlphaFoldDB" id="A0A1V6QPF5"/>
<sequence>MSSYLVTGAGRGLGLEFVRQLSQRSAEQVSVVFAAIRGSPSEALQQLANNSNGRLVILHMAVSDKSSVATAVEQVKERLAGQGLDVLINNAGMTHTTPEGIAAMDNLLEVIQVNVQTVQNVTSAFLPLLKEGIQKKILNMGSSVGAISNARKWAQIPCPAYKISKAALNSLTAQYAIEYEKDGFAFFSVCPGWVKTDMGGEWAQLDVGTSIKGILAIVAKDATEINGKFLKILIPGMENAEGFHQYDGAELLW</sequence>
<accession>A0A1V6QPF5</accession>
<comment type="caution">
    <text evidence="3">The sequence shown here is derived from an EMBL/GenBank/DDBJ whole genome shotgun (WGS) entry which is preliminary data.</text>
</comment>
<dbReference type="GO" id="GO:0005737">
    <property type="term" value="C:cytoplasm"/>
    <property type="evidence" value="ECO:0007669"/>
    <property type="project" value="TreeGrafter"/>
</dbReference>
<evidence type="ECO:0000313" key="3">
    <source>
        <dbReference type="EMBL" id="OQD91103.1"/>
    </source>
</evidence>
<dbReference type="Gene3D" id="3.40.50.720">
    <property type="entry name" value="NAD(P)-binding Rossmann-like Domain"/>
    <property type="match status" value="1"/>
</dbReference>
<dbReference type="PANTHER" id="PTHR43544:SF36">
    <property type="entry name" value="CHAIN OXIDOREDUCTASE (CSGA), PUTATIVE (AFU_ORTHOLOGUE AFUA_4G00910)-RELATED"/>
    <property type="match status" value="1"/>
</dbReference>
<name>A0A1V6QPF5_9EURO</name>
<comment type="similarity">
    <text evidence="1 2">Belongs to the short-chain dehydrogenases/reductases (SDR) family.</text>
</comment>
<dbReference type="InterPro" id="IPR002347">
    <property type="entry name" value="SDR_fam"/>
</dbReference>
<organism evidence="3 4">
    <name type="scientific">Penicillium antarcticum</name>
    <dbReference type="NCBI Taxonomy" id="416450"/>
    <lineage>
        <taxon>Eukaryota</taxon>
        <taxon>Fungi</taxon>
        <taxon>Dikarya</taxon>
        <taxon>Ascomycota</taxon>
        <taxon>Pezizomycotina</taxon>
        <taxon>Eurotiomycetes</taxon>
        <taxon>Eurotiomycetidae</taxon>
        <taxon>Eurotiales</taxon>
        <taxon>Aspergillaceae</taxon>
        <taxon>Penicillium</taxon>
    </lineage>
</organism>
<dbReference type="EMBL" id="MDYN01000001">
    <property type="protein sequence ID" value="OQD91103.1"/>
    <property type="molecule type" value="Genomic_DNA"/>
</dbReference>
<dbReference type="PRINTS" id="PR00081">
    <property type="entry name" value="GDHRDH"/>
</dbReference>
<dbReference type="GO" id="GO:0016491">
    <property type="term" value="F:oxidoreductase activity"/>
    <property type="evidence" value="ECO:0007669"/>
    <property type="project" value="TreeGrafter"/>
</dbReference>
<dbReference type="InterPro" id="IPR036291">
    <property type="entry name" value="NAD(P)-bd_dom_sf"/>
</dbReference>
<dbReference type="InterPro" id="IPR051468">
    <property type="entry name" value="Fungal_SecMetab_SDRs"/>
</dbReference>
<dbReference type="Pfam" id="PF00106">
    <property type="entry name" value="adh_short"/>
    <property type="match status" value="1"/>
</dbReference>
<proteinExistence type="inferred from homology"/>
<dbReference type="SUPFAM" id="SSF51735">
    <property type="entry name" value="NAD(P)-binding Rossmann-fold domains"/>
    <property type="match status" value="1"/>
</dbReference>
<dbReference type="PRINTS" id="PR00080">
    <property type="entry name" value="SDRFAMILY"/>
</dbReference>
<reference evidence="4" key="1">
    <citation type="journal article" date="2017" name="Nat. Microbiol.">
        <title>Global analysis of biosynthetic gene clusters reveals vast potential of secondary metabolite production in Penicillium species.</title>
        <authorList>
            <person name="Nielsen J.C."/>
            <person name="Grijseels S."/>
            <person name="Prigent S."/>
            <person name="Ji B."/>
            <person name="Dainat J."/>
            <person name="Nielsen K.F."/>
            <person name="Frisvad J.C."/>
            <person name="Workman M."/>
            <person name="Nielsen J."/>
        </authorList>
    </citation>
    <scope>NUCLEOTIDE SEQUENCE [LARGE SCALE GENOMIC DNA]</scope>
    <source>
        <strain evidence="4">IBT 31811</strain>
    </source>
</reference>
<keyword evidence="4" id="KW-1185">Reference proteome</keyword>
<evidence type="ECO:0000313" key="4">
    <source>
        <dbReference type="Proteomes" id="UP000191672"/>
    </source>
</evidence>
<dbReference type="PANTHER" id="PTHR43544">
    <property type="entry name" value="SHORT-CHAIN DEHYDROGENASE/REDUCTASE"/>
    <property type="match status" value="1"/>
</dbReference>
<dbReference type="Proteomes" id="UP000191672">
    <property type="component" value="Unassembled WGS sequence"/>
</dbReference>
<gene>
    <name evidence="3" type="ORF">PENANT_c001G01368</name>
</gene>
<protein>
    <recommendedName>
        <fullName evidence="5">NAD(P)-binding protein</fullName>
    </recommendedName>
</protein>
<evidence type="ECO:0008006" key="5">
    <source>
        <dbReference type="Google" id="ProtNLM"/>
    </source>
</evidence>
<dbReference type="CDD" id="cd05325">
    <property type="entry name" value="carb_red_sniffer_like_SDR_c"/>
    <property type="match status" value="1"/>
</dbReference>
<evidence type="ECO:0000256" key="2">
    <source>
        <dbReference type="RuleBase" id="RU000363"/>
    </source>
</evidence>